<accession>A0A9D3ZTM5</accession>
<proteinExistence type="predicted"/>
<dbReference type="AlphaFoldDB" id="A0A9D3ZTM5"/>
<name>A0A9D3ZTM5_9ROSI</name>
<protein>
    <submittedName>
        <fullName evidence="1">Uncharacterized protein</fullName>
    </submittedName>
</protein>
<dbReference type="EMBL" id="JAIQCV010000009">
    <property type="protein sequence ID" value="KAH1064897.1"/>
    <property type="molecule type" value="Genomic_DNA"/>
</dbReference>
<evidence type="ECO:0000313" key="2">
    <source>
        <dbReference type="Proteomes" id="UP000828251"/>
    </source>
</evidence>
<dbReference type="Proteomes" id="UP000828251">
    <property type="component" value="Unassembled WGS sequence"/>
</dbReference>
<organism evidence="1 2">
    <name type="scientific">Gossypium stocksii</name>
    <dbReference type="NCBI Taxonomy" id="47602"/>
    <lineage>
        <taxon>Eukaryota</taxon>
        <taxon>Viridiplantae</taxon>
        <taxon>Streptophyta</taxon>
        <taxon>Embryophyta</taxon>
        <taxon>Tracheophyta</taxon>
        <taxon>Spermatophyta</taxon>
        <taxon>Magnoliopsida</taxon>
        <taxon>eudicotyledons</taxon>
        <taxon>Gunneridae</taxon>
        <taxon>Pentapetalae</taxon>
        <taxon>rosids</taxon>
        <taxon>malvids</taxon>
        <taxon>Malvales</taxon>
        <taxon>Malvaceae</taxon>
        <taxon>Malvoideae</taxon>
        <taxon>Gossypium</taxon>
    </lineage>
</organism>
<comment type="caution">
    <text evidence="1">The sequence shown here is derived from an EMBL/GenBank/DDBJ whole genome shotgun (WGS) entry which is preliminary data.</text>
</comment>
<sequence length="160" mass="18132">MRSTEFFGHSKYVRYESVIDSAWGGGDARIGSSDATVRIEDRILTYPQFTLLITVHFINHVFFTSNTLCTTVAPYFYLSHKYIFQEISIPSVLRIHANIDVDANAKSDIDAYDNTDVDTDAIIDASINVWVNIDVFACYNIVRLFANSVKNTHIVIILSR</sequence>
<evidence type="ECO:0000313" key="1">
    <source>
        <dbReference type="EMBL" id="KAH1064897.1"/>
    </source>
</evidence>
<reference evidence="1 2" key="1">
    <citation type="journal article" date="2021" name="Plant Biotechnol. J.">
        <title>Multi-omics assisted identification of the key and species-specific regulatory components of drought-tolerant mechanisms in Gossypium stocksii.</title>
        <authorList>
            <person name="Yu D."/>
            <person name="Ke L."/>
            <person name="Zhang D."/>
            <person name="Wu Y."/>
            <person name="Sun Y."/>
            <person name="Mei J."/>
            <person name="Sun J."/>
            <person name="Sun Y."/>
        </authorList>
    </citation>
    <scope>NUCLEOTIDE SEQUENCE [LARGE SCALE GENOMIC DNA]</scope>
    <source>
        <strain evidence="2">cv. E1</strain>
        <tissue evidence="1">Leaf</tissue>
    </source>
</reference>
<gene>
    <name evidence="1" type="ORF">J1N35_029884</name>
</gene>
<keyword evidence="2" id="KW-1185">Reference proteome</keyword>